<dbReference type="Proteomes" id="UP000271469">
    <property type="component" value="Chromosome"/>
</dbReference>
<dbReference type="AlphaFoldDB" id="A0A3G8JGH7"/>
<feature type="region of interest" description="Disordered" evidence="1">
    <location>
        <begin position="123"/>
        <end position="142"/>
    </location>
</feature>
<protein>
    <submittedName>
        <fullName evidence="2">Uncharacterized protein</fullName>
    </submittedName>
</protein>
<dbReference type="KEGG" id="gom:D7316_00693"/>
<proteinExistence type="predicted"/>
<organism evidence="2 3">
    <name type="scientific">Gordonia insulae</name>
    <dbReference type="NCBI Taxonomy" id="2420509"/>
    <lineage>
        <taxon>Bacteria</taxon>
        <taxon>Bacillati</taxon>
        <taxon>Actinomycetota</taxon>
        <taxon>Actinomycetes</taxon>
        <taxon>Mycobacteriales</taxon>
        <taxon>Gordoniaceae</taxon>
        <taxon>Gordonia</taxon>
    </lineage>
</organism>
<dbReference type="InterPro" id="IPR037219">
    <property type="entry name" value="Peptidase_M41-like"/>
</dbReference>
<evidence type="ECO:0000313" key="3">
    <source>
        <dbReference type="Proteomes" id="UP000271469"/>
    </source>
</evidence>
<dbReference type="GO" id="GO:0006508">
    <property type="term" value="P:proteolysis"/>
    <property type="evidence" value="ECO:0007669"/>
    <property type="project" value="InterPro"/>
</dbReference>
<evidence type="ECO:0000256" key="1">
    <source>
        <dbReference type="SAM" id="MobiDB-lite"/>
    </source>
</evidence>
<dbReference type="GO" id="GO:0005524">
    <property type="term" value="F:ATP binding"/>
    <property type="evidence" value="ECO:0007669"/>
    <property type="project" value="InterPro"/>
</dbReference>
<reference evidence="2 3" key="1">
    <citation type="submission" date="2018-11" db="EMBL/GenBank/DDBJ databases">
        <title>Gordonia insulae sp. nov., isolated from an island soil.</title>
        <authorList>
            <person name="Kim Y.S."/>
            <person name="Kim S.B."/>
        </authorList>
    </citation>
    <scope>NUCLEOTIDE SEQUENCE [LARGE SCALE GENOMIC DNA]</scope>
    <source>
        <strain evidence="2 3">MMS17-SY073</strain>
    </source>
</reference>
<evidence type="ECO:0000313" key="2">
    <source>
        <dbReference type="EMBL" id="AZG44113.1"/>
    </source>
</evidence>
<dbReference type="GO" id="GO:0004222">
    <property type="term" value="F:metalloendopeptidase activity"/>
    <property type="evidence" value="ECO:0007669"/>
    <property type="project" value="InterPro"/>
</dbReference>
<dbReference type="EMBL" id="CP033972">
    <property type="protein sequence ID" value="AZG44113.1"/>
    <property type="molecule type" value="Genomic_DNA"/>
</dbReference>
<dbReference type="GO" id="GO:0004176">
    <property type="term" value="F:ATP-dependent peptidase activity"/>
    <property type="evidence" value="ECO:0007669"/>
    <property type="project" value="InterPro"/>
</dbReference>
<accession>A0A3G8JGH7</accession>
<dbReference type="RefSeq" id="WP_232016738.1">
    <property type="nucleotide sequence ID" value="NZ_CP033972.1"/>
</dbReference>
<gene>
    <name evidence="2" type="ORF">D7316_00693</name>
</gene>
<sequence length="142" mass="15952">MDHYADLHRLCTDRHVMLSYNGRLFDLEDGDDRFAQRTVSAPQPPENSTMTPAQRADYATSVHESAHAIVATVLGHRVREVKVGPDPEHPHRKGRCVYSTRFDAQDRAAISYAGPYAEQFFLAHPPRQRSDAPSTAPKTSPR</sequence>
<dbReference type="Gene3D" id="1.20.58.760">
    <property type="entry name" value="Peptidase M41"/>
    <property type="match status" value="1"/>
</dbReference>
<dbReference type="SUPFAM" id="SSF140990">
    <property type="entry name" value="FtsH protease domain-like"/>
    <property type="match status" value="1"/>
</dbReference>
<name>A0A3G8JGH7_9ACTN</name>
<feature type="compositionally biased region" description="Polar residues" evidence="1">
    <location>
        <begin position="39"/>
        <end position="52"/>
    </location>
</feature>
<feature type="compositionally biased region" description="Polar residues" evidence="1">
    <location>
        <begin position="131"/>
        <end position="142"/>
    </location>
</feature>
<keyword evidence="3" id="KW-1185">Reference proteome</keyword>
<feature type="region of interest" description="Disordered" evidence="1">
    <location>
        <begin position="39"/>
        <end position="61"/>
    </location>
</feature>